<dbReference type="OMA" id="EANSNCK"/>
<proteinExistence type="predicted"/>
<dbReference type="KEGG" id="dfa:DFA_11224"/>
<accession>F4QFL0</accession>
<evidence type="ECO:0000313" key="2">
    <source>
        <dbReference type="Proteomes" id="UP000007797"/>
    </source>
</evidence>
<dbReference type="EMBL" id="GL883029">
    <property type="protein sequence ID" value="EGG13463.1"/>
    <property type="molecule type" value="Genomic_DNA"/>
</dbReference>
<dbReference type="AlphaFoldDB" id="F4QFL0"/>
<dbReference type="STRING" id="1054147.F4QFL0"/>
<gene>
    <name evidence="1" type="ORF">DFA_11224</name>
</gene>
<organism evidence="1 2">
    <name type="scientific">Cavenderia fasciculata</name>
    <name type="common">Slime mold</name>
    <name type="synonym">Dictyostelium fasciculatum</name>
    <dbReference type="NCBI Taxonomy" id="261658"/>
    <lineage>
        <taxon>Eukaryota</taxon>
        <taxon>Amoebozoa</taxon>
        <taxon>Evosea</taxon>
        <taxon>Eumycetozoa</taxon>
        <taxon>Dictyostelia</taxon>
        <taxon>Acytosteliales</taxon>
        <taxon>Cavenderiaceae</taxon>
        <taxon>Cavenderia</taxon>
    </lineage>
</organism>
<protein>
    <submittedName>
        <fullName evidence="1">Uncharacterized protein</fullName>
    </submittedName>
</protein>
<dbReference type="OrthoDB" id="2364174at2759"/>
<name>F4QFL0_CACFS</name>
<dbReference type="Proteomes" id="UP000007797">
    <property type="component" value="Unassembled WGS sequence"/>
</dbReference>
<reference evidence="2" key="1">
    <citation type="journal article" date="2011" name="Genome Res.">
        <title>Phylogeny-wide analysis of social amoeba genomes highlights ancient origins for complex intercellular communication.</title>
        <authorList>
            <person name="Heidel A.J."/>
            <person name="Lawal H.M."/>
            <person name="Felder M."/>
            <person name="Schilde C."/>
            <person name="Helps N.R."/>
            <person name="Tunggal B."/>
            <person name="Rivero F."/>
            <person name="John U."/>
            <person name="Schleicher M."/>
            <person name="Eichinger L."/>
            <person name="Platzer M."/>
            <person name="Noegel A.A."/>
            <person name="Schaap P."/>
            <person name="Gloeckner G."/>
        </authorList>
    </citation>
    <scope>NUCLEOTIDE SEQUENCE [LARGE SCALE GENOMIC DNA]</scope>
    <source>
        <strain evidence="2">SH3</strain>
    </source>
</reference>
<dbReference type="RefSeq" id="XP_004350167.1">
    <property type="nucleotide sequence ID" value="XM_004350117.1"/>
</dbReference>
<evidence type="ECO:0000313" key="1">
    <source>
        <dbReference type="EMBL" id="EGG13463.1"/>
    </source>
</evidence>
<dbReference type="GeneID" id="14866408"/>
<keyword evidence="2" id="KW-1185">Reference proteome</keyword>
<sequence>MPLPLIARKSLRDNEEHLTAAVESIKESLGVEWSFEFDFEVIHAKATDDYVKNDLGGLFYKTVALEGVAANVKDTAKDEITKEALIEANTNNKVIVRINEDKKDNSYWKFQFENGSLVLLFRMSPCNVSEIRYFKLAKIIPSPGVYSLEARLDLKNNKESWDEALETIKAATGDEWSVDEEALEKVYPGLEASYQTRIGEIFGDCLQNIAANIKKRCEDDMVKEAFTEVTTNHKIVFRKVDKLPEYWVYAFEQVGIREERERERKRDRYT</sequence>